<keyword evidence="11 15" id="KW-0472">Membrane</keyword>
<evidence type="ECO:0000256" key="14">
    <source>
        <dbReference type="ARBA" id="ARBA00023288"/>
    </source>
</evidence>
<dbReference type="KEGG" id="fla:SY85_00730"/>
<evidence type="ECO:0000256" key="7">
    <source>
        <dbReference type="ARBA" id="ARBA00022729"/>
    </source>
</evidence>
<evidence type="ECO:0008006" key="20">
    <source>
        <dbReference type="Google" id="ProtNLM"/>
    </source>
</evidence>
<accession>A0A172TQB0</accession>
<evidence type="ECO:0000256" key="10">
    <source>
        <dbReference type="ARBA" id="ARBA00023114"/>
    </source>
</evidence>
<dbReference type="GO" id="GO:0006811">
    <property type="term" value="P:monoatomic ion transport"/>
    <property type="evidence" value="ECO:0007669"/>
    <property type="project" value="UniProtKB-KW"/>
</dbReference>
<evidence type="ECO:0000256" key="1">
    <source>
        <dbReference type="ARBA" id="ARBA00004571"/>
    </source>
</evidence>
<evidence type="ECO:0000256" key="12">
    <source>
        <dbReference type="ARBA" id="ARBA00023139"/>
    </source>
</evidence>
<dbReference type="GO" id="GO:0009279">
    <property type="term" value="C:cell outer membrane"/>
    <property type="evidence" value="ECO:0007669"/>
    <property type="project" value="UniProtKB-SubCell"/>
</dbReference>
<dbReference type="GO" id="GO:0015159">
    <property type="term" value="F:polysaccharide transmembrane transporter activity"/>
    <property type="evidence" value="ECO:0007669"/>
    <property type="project" value="InterPro"/>
</dbReference>
<protein>
    <recommendedName>
        <fullName evidence="20">Soluble ligand binding domain-containing protein</fullName>
    </recommendedName>
</protein>
<evidence type="ECO:0000313" key="18">
    <source>
        <dbReference type="EMBL" id="ANE49245.1"/>
    </source>
</evidence>
<keyword evidence="3" id="KW-0813">Transport</keyword>
<keyword evidence="14" id="KW-0449">Lipoprotein</keyword>
<dbReference type="InterPro" id="IPR054765">
    <property type="entry name" value="SLBB_dom"/>
</dbReference>
<feature type="domain" description="SLBB" evidence="17">
    <location>
        <begin position="147"/>
        <end position="225"/>
    </location>
</feature>
<keyword evidence="15" id="KW-1133">Transmembrane helix</keyword>
<keyword evidence="19" id="KW-1185">Reference proteome</keyword>
<evidence type="ECO:0000259" key="16">
    <source>
        <dbReference type="Pfam" id="PF02563"/>
    </source>
</evidence>
<reference evidence="19" key="1">
    <citation type="submission" date="2015-01" db="EMBL/GenBank/DDBJ databases">
        <title>Flavisolibacter sp./LCS9/ whole genome sequencing.</title>
        <authorList>
            <person name="Kim M.K."/>
            <person name="Srinivasan S."/>
            <person name="Lee J.-J."/>
        </authorList>
    </citation>
    <scope>NUCLEOTIDE SEQUENCE [LARGE SCALE GENOMIC DNA]</scope>
    <source>
        <strain evidence="19">LCS9</strain>
    </source>
</reference>
<evidence type="ECO:0000256" key="5">
    <source>
        <dbReference type="ARBA" id="ARBA00022597"/>
    </source>
</evidence>
<keyword evidence="6 15" id="KW-0812">Transmembrane</keyword>
<keyword evidence="5" id="KW-0762">Sugar transport</keyword>
<evidence type="ECO:0000256" key="3">
    <source>
        <dbReference type="ARBA" id="ARBA00022448"/>
    </source>
</evidence>
<dbReference type="PANTHER" id="PTHR33619:SF3">
    <property type="entry name" value="POLYSACCHARIDE EXPORT PROTEIN GFCE-RELATED"/>
    <property type="match status" value="1"/>
</dbReference>
<name>A0A172TQB0_9BACT</name>
<dbReference type="AlphaFoldDB" id="A0A172TQB0"/>
<feature type="transmembrane region" description="Helical" evidence="15">
    <location>
        <begin position="246"/>
        <end position="265"/>
    </location>
</feature>
<dbReference type="GO" id="GO:0046930">
    <property type="term" value="C:pore complex"/>
    <property type="evidence" value="ECO:0007669"/>
    <property type="project" value="UniProtKB-KW"/>
</dbReference>
<dbReference type="STRING" id="1492898.SY85_00730"/>
<keyword evidence="10" id="KW-0626">Porin</keyword>
<keyword evidence="8" id="KW-0625">Polysaccharide transport</keyword>
<evidence type="ECO:0000256" key="13">
    <source>
        <dbReference type="ARBA" id="ARBA00023237"/>
    </source>
</evidence>
<keyword evidence="12" id="KW-0564">Palmitate</keyword>
<evidence type="ECO:0000256" key="9">
    <source>
        <dbReference type="ARBA" id="ARBA00023065"/>
    </source>
</evidence>
<reference evidence="18 19" key="2">
    <citation type="journal article" date="2016" name="Int. J. Syst. Evol. Microbiol.">
        <title>Flavisolibacter tropicus sp. nov., isolated from tropical soil.</title>
        <authorList>
            <person name="Lee J.J."/>
            <person name="Kang M.S."/>
            <person name="Kim G.S."/>
            <person name="Lee C.S."/>
            <person name="Lim S."/>
            <person name="Lee J."/>
            <person name="Roh S.H."/>
            <person name="Kang H."/>
            <person name="Ha J.M."/>
            <person name="Bae S."/>
            <person name="Jung H.Y."/>
            <person name="Kim M.K."/>
        </authorList>
    </citation>
    <scope>NUCLEOTIDE SEQUENCE [LARGE SCALE GENOMIC DNA]</scope>
    <source>
        <strain evidence="18 19">LCS9</strain>
    </source>
</reference>
<feature type="domain" description="Polysaccharide export protein N-terminal" evidence="16">
    <location>
        <begin position="48"/>
        <end position="142"/>
    </location>
</feature>
<comment type="subcellular location">
    <subcellularLocation>
        <location evidence="1">Cell outer membrane</location>
        <topology evidence="1">Multi-pass membrane protein</topology>
    </subcellularLocation>
</comment>
<dbReference type="GO" id="GO:0015288">
    <property type="term" value="F:porin activity"/>
    <property type="evidence" value="ECO:0007669"/>
    <property type="project" value="UniProtKB-KW"/>
</dbReference>
<comment type="similarity">
    <text evidence="2">Belongs to the BexD/CtrA/VexA family.</text>
</comment>
<keyword evidence="9" id="KW-0406">Ion transport</keyword>
<evidence type="ECO:0000256" key="15">
    <source>
        <dbReference type="SAM" id="Phobius"/>
    </source>
</evidence>
<evidence type="ECO:0000256" key="11">
    <source>
        <dbReference type="ARBA" id="ARBA00023136"/>
    </source>
</evidence>
<evidence type="ECO:0000256" key="6">
    <source>
        <dbReference type="ARBA" id="ARBA00022692"/>
    </source>
</evidence>
<sequence length="267" mass="29373">MLTLVVCVVLFSSCIFTKDLNKNYTYFQKGLDSVGLRELDSIGLNIKETTIQSNDLLSILVYSQTINQEQTAVFNIANSSSSGSTQGLSGGAQGYKVSLIGTIDMPILGTIKVAGLTQSDLQKILVEKLTPYVKNPSVIIKLMQFNVNVLGEVKSPGIHSFQSEKVTILDAISSAEDLTDYGRREDILVIREEDGKRAFYKIDLRTADLFKSPVYQLRPNDVIYVSPNKNKLSMLNVNPEAQRKTGLLFAVTSTLIGLISLVVNLSR</sequence>
<gene>
    <name evidence="18" type="ORF">SY85_00730</name>
</gene>
<keyword evidence="7" id="KW-0732">Signal</keyword>
<dbReference type="InterPro" id="IPR003715">
    <property type="entry name" value="Poly_export_N"/>
</dbReference>
<evidence type="ECO:0000256" key="8">
    <source>
        <dbReference type="ARBA" id="ARBA00023047"/>
    </source>
</evidence>
<evidence type="ECO:0000259" key="17">
    <source>
        <dbReference type="Pfam" id="PF22461"/>
    </source>
</evidence>
<dbReference type="PANTHER" id="PTHR33619">
    <property type="entry name" value="POLYSACCHARIDE EXPORT PROTEIN GFCE-RELATED"/>
    <property type="match status" value="1"/>
</dbReference>
<keyword evidence="4" id="KW-1134">Transmembrane beta strand</keyword>
<evidence type="ECO:0000256" key="2">
    <source>
        <dbReference type="ARBA" id="ARBA00009450"/>
    </source>
</evidence>
<dbReference type="Gene3D" id="3.10.560.10">
    <property type="entry name" value="Outer membrane lipoprotein wza domain like"/>
    <property type="match status" value="1"/>
</dbReference>
<organism evidence="18 19">
    <name type="scientific">Flavisolibacter tropicus</name>
    <dbReference type="NCBI Taxonomy" id="1492898"/>
    <lineage>
        <taxon>Bacteria</taxon>
        <taxon>Pseudomonadati</taxon>
        <taxon>Bacteroidota</taxon>
        <taxon>Chitinophagia</taxon>
        <taxon>Chitinophagales</taxon>
        <taxon>Chitinophagaceae</taxon>
        <taxon>Flavisolibacter</taxon>
    </lineage>
</organism>
<dbReference type="Proteomes" id="UP000077177">
    <property type="component" value="Chromosome"/>
</dbReference>
<dbReference type="EMBL" id="CP011390">
    <property type="protein sequence ID" value="ANE49245.1"/>
    <property type="molecule type" value="Genomic_DNA"/>
</dbReference>
<evidence type="ECO:0000313" key="19">
    <source>
        <dbReference type="Proteomes" id="UP000077177"/>
    </source>
</evidence>
<evidence type="ECO:0000256" key="4">
    <source>
        <dbReference type="ARBA" id="ARBA00022452"/>
    </source>
</evidence>
<dbReference type="InterPro" id="IPR049712">
    <property type="entry name" value="Poly_export"/>
</dbReference>
<keyword evidence="13" id="KW-0998">Cell outer membrane</keyword>
<proteinExistence type="inferred from homology"/>
<dbReference type="Pfam" id="PF02563">
    <property type="entry name" value="Poly_export"/>
    <property type="match status" value="1"/>
</dbReference>
<dbReference type="Pfam" id="PF22461">
    <property type="entry name" value="SLBB_2"/>
    <property type="match status" value="1"/>
</dbReference>